<evidence type="ECO:0000313" key="4">
    <source>
        <dbReference type="Proteomes" id="UP000185596"/>
    </source>
</evidence>
<feature type="region of interest" description="Disordered" evidence="1">
    <location>
        <begin position="63"/>
        <end position="104"/>
    </location>
</feature>
<dbReference type="Proteomes" id="UP000185596">
    <property type="component" value="Unassembled WGS sequence"/>
</dbReference>
<dbReference type="InterPro" id="IPR050817">
    <property type="entry name" value="DjlA_DnaK_co-chaperone"/>
</dbReference>
<feature type="compositionally biased region" description="Pro residues" evidence="1">
    <location>
        <begin position="74"/>
        <end position="83"/>
    </location>
</feature>
<dbReference type="Gene3D" id="1.10.287.110">
    <property type="entry name" value="DnaJ domain"/>
    <property type="match status" value="1"/>
</dbReference>
<dbReference type="InterPro" id="IPR001623">
    <property type="entry name" value="DnaJ_domain"/>
</dbReference>
<name>A0A1Q8CWV2_9PSEU</name>
<dbReference type="OrthoDB" id="166297at2"/>
<organism evidence="3 4">
    <name type="scientific">Actinophytocola xanthii</name>
    <dbReference type="NCBI Taxonomy" id="1912961"/>
    <lineage>
        <taxon>Bacteria</taxon>
        <taxon>Bacillati</taxon>
        <taxon>Actinomycetota</taxon>
        <taxon>Actinomycetes</taxon>
        <taxon>Pseudonocardiales</taxon>
        <taxon>Pseudonocardiaceae</taxon>
    </lineage>
</organism>
<evidence type="ECO:0000313" key="3">
    <source>
        <dbReference type="EMBL" id="OLF18818.1"/>
    </source>
</evidence>
<dbReference type="CDD" id="cd06257">
    <property type="entry name" value="DnaJ"/>
    <property type="match status" value="1"/>
</dbReference>
<dbReference type="PROSITE" id="PS50076">
    <property type="entry name" value="DNAJ_2"/>
    <property type="match status" value="1"/>
</dbReference>
<dbReference type="SUPFAM" id="SSF46565">
    <property type="entry name" value="Chaperone J-domain"/>
    <property type="match status" value="1"/>
</dbReference>
<dbReference type="STRING" id="1912961.BU204_04800"/>
<keyword evidence="4" id="KW-1185">Reference proteome</keyword>
<feature type="domain" description="J" evidence="2">
    <location>
        <begin position="5"/>
        <end position="69"/>
    </location>
</feature>
<accession>A0A1Q8CWV2</accession>
<dbReference type="EMBL" id="MSIE01000005">
    <property type="protein sequence ID" value="OLF18818.1"/>
    <property type="molecule type" value="Genomic_DNA"/>
</dbReference>
<dbReference type="AlphaFoldDB" id="A0A1Q8CWV2"/>
<reference evidence="3 4" key="1">
    <citation type="submission" date="2016-12" db="EMBL/GenBank/DDBJ databases">
        <title>The draft genome sequence of Actinophytocola sp. 11-183.</title>
        <authorList>
            <person name="Wang W."/>
            <person name="Yuan L."/>
        </authorList>
    </citation>
    <scope>NUCLEOTIDE SEQUENCE [LARGE SCALE GENOMIC DNA]</scope>
    <source>
        <strain evidence="3 4">11-183</strain>
    </source>
</reference>
<dbReference type="RefSeq" id="WP_075124302.1">
    <property type="nucleotide sequence ID" value="NZ_MSIE01000005.1"/>
</dbReference>
<gene>
    <name evidence="3" type="ORF">BU204_04800</name>
</gene>
<proteinExistence type="predicted"/>
<dbReference type="PRINTS" id="PR00625">
    <property type="entry name" value="JDOMAIN"/>
</dbReference>
<evidence type="ECO:0000259" key="2">
    <source>
        <dbReference type="PROSITE" id="PS50076"/>
    </source>
</evidence>
<dbReference type="Pfam" id="PF00226">
    <property type="entry name" value="DnaJ"/>
    <property type="match status" value="1"/>
</dbReference>
<dbReference type="SMART" id="SM00271">
    <property type="entry name" value="DnaJ"/>
    <property type="match status" value="1"/>
</dbReference>
<evidence type="ECO:0000256" key="1">
    <source>
        <dbReference type="SAM" id="MobiDB-lite"/>
    </source>
</evidence>
<dbReference type="PANTHER" id="PTHR24074">
    <property type="entry name" value="CO-CHAPERONE PROTEIN DJLA"/>
    <property type="match status" value="1"/>
</dbReference>
<dbReference type="InterPro" id="IPR036869">
    <property type="entry name" value="J_dom_sf"/>
</dbReference>
<sequence>MAGQDHYATLGVPRAATDEEITRAYHRLVRRHHPDTGPPATSATHLEAVLAAYAVLRDPARRAEYDRSLSQSPVAPPRPAPPPRRTEPAIRVGPVRYHGPSRPG</sequence>
<protein>
    <recommendedName>
        <fullName evidence="2">J domain-containing protein</fullName>
    </recommendedName>
</protein>
<comment type="caution">
    <text evidence="3">The sequence shown here is derived from an EMBL/GenBank/DDBJ whole genome shotgun (WGS) entry which is preliminary data.</text>
</comment>